<keyword evidence="1" id="KW-0472">Membrane</keyword>
<reference evidence="2 3" key="1">
    <citation type="submission" date="2015-12" db="EMBL/GenBank/DDBJ databases">
        <title>Genome comparisons provide insights into the role of secondary metabolites in the pathogenic phase of the Photorhabdus life cycle.</title>
        <authorList>
            <person name="Tobias N.J."/>
            <person name="Mishra B."/>
            <person name="Gupta D.K."/>
            <person name="Thines M."/>
            <person name="Stinear T.P."/>
            <person name="Bode H.B."/>
        </authorList>
    </citation>
    <scope>NUCLEOTIDE SEQUENCE [LARGE SCALE GENOMIC DNA]</scope>
    <source>
        <strain evidence="2 3">PB68.1</strain>
    </source>
</reference>
<feature type="transmembrane region" description="Helical" evidence="1">
    <location>
        <begin position="120"/>
        <end position="143"/>
    </location>
</feature>
<dbReference type="AlphaFoldDB" id="A0A1C0U236"/>
<keyword evidence="3" id="KW-1185">Reference proteome</keyword>
<dbReference type="EMBL" id="LOMY01000100">
    <property type="protein sequence ID" value="OCQ51989.1"/>
    <property type="molecule type" value="Genomic_DNA"/>
</dbReference>
<evidence type="ECO:0000313" key="3">
    <source>
        <dbReference type="Proteomes" id="UP000093476"/>
    </source>
</evidence>
<feature type="transmembrane region" description="Helical" evidence="1">
    <location>
        <begin position="223"/>
        <end position="242"/>
    </location>
</feature>
<feature type="transmembrane region" description="Helical" evidence="1">
    <location>
        <begin position="71"/>
        <end position="89"/>
    </location>
</feature>
<keyword evidence="1" id="KW-1133">Transmembrane helix</keyword>
<feature type="transmembrane region" description="Helical" evidence="1">
    <location>
        <begin position="248"/>
        <end position="267"/>
    </location>
</feature>
<feature type="transmembrane region" description="Helical" evidence="1">
    <location>
        <begin position="155"/>
        <end position="176"/>
    </location>
</feature>
<accession>A0A1C0U236</accession>
<feature type="transmembrane region" description="Helical" evidence="1">
    <location>
        <begin position="47"/>
        <end position="65"/>
    </location>
</feature>
<feature type="transmembrane region" description="Helical" evidence="1">
    <location>
        <begin position="310"/>
        <end position="329"/>
    </location>
</feature>
<organism evidence="2 3">
    <name type="scientific">Photorhabdus australis subsp. thailandensis</name>
    <dbReference type="NCBI Taxonomy" id="2805096"/>
    <lineage>
        <taxon>Bacteria</taxon>
        <taxon>Pseudomonadati</taxon>
        <taxon>Pseudomonadota</taxon>
        <taxon>Gammaproteobacteria</taxon>
        <taxon>Enterobacterales</taxon>
        <taxon>Morganellaceae</taxon>
        <taxon>Photorhabdus</taxon>
    </lineage>
</organism>
<feature type="transmembrane region" description="Helical" evidence="1">
    <location>
        <begin position="188"/>
        <end position="211"/>
    </location>
</feature>
<evidence type="ECO:0000313" key="2">
    <source>
        <dbReference type="EMBL" id="OCQ51989.1"/>
    </source>
</evidence>
<gene>
    <name evidence="2" type="ORF">Ppb6_02783</name>
</gene>
<dbReference type="Proteomes" id="UP000093476">
    <property type="component" value="Unassembled WGS sequence"/>
</dbReference>
<dbReference type="PATRIC" id="fig|286156.4.peg.3158"/>
<feature type="transmembrane region" description="Helical" evidence="1">
    <location>
        <begin position="96"/>
        <end position="114"/>
    </location>
</feature>
<protein>
    <submittedName>
        <fullName evidence="2">Uncharacterized protein</fullName>
    </submittedName>
</protein>
<evidence type="ECO:0000256" key="1">
    <source>
        <dbReference type="SAM" id="Phobius"/>
    </source>
</evidence>
<name>A0A1C0U236_9GAMM</name>
<feature type="transmembrane region" description="Helical" evidence="1">
    <location>
        <begin position="274"/>
        <end position="298"/>
    </location>
</feature>
<proteinExistence type="predicted"/>
<keyword evidence="1" id="KW-0812">Transmembrane</keyword>
<sequence>MSWIIKYNYYQVKPNYHHRVLSSLLLLSYDVTSVLRNEILMKMKKIVVFWFVFTLVNFALALLSLQVRDVWSLSSLVWFPAGLLQGIFCARAPRYWPVWLITGALISLTASQWYGRPVNVSLIFSCINVVMLVVTGLIWQFFYGAMWAPKRTRDIFSLIMLCSLSGIIERFMAKWVLHLLDYPTDISISLLLVVGSVLSYLPFTFFIISFITHEKSRTGDRKVYGLWLVALLVMAVLFTSPLPETGNIHWQGIVLMFSFSLPMLLALSGNLLVLSSFLSLCTLGVVSATIFGLGPFSFPLMNLQQNVQMAAWYSTAFTLPALLCCSYLYNTINALHRRKAQLLLLSAMLEQEQINCFRLSADGHLYWHHDAAWMRCGKAPAYWSQLMAWVHKEDRQKIEQLKSSVSLIPQVLKVRIADGKGEFNQVIIALIIHVGENAGFIEGTMREIANKK</sequence>
<comment type="caution">
    <text evidence="2">The sequence shown here is derived from an EMBL/GenBank/DDBJ whole genome shotgun (WGS) entry which is preliminary data.</text>
</comment>
<dbReference type="STRING" id="286156.Ppb6_02783"/>